<proteinExistence type="predicted"/>
<dbReference type="Pfam" id="PF13155">
    <property type="entry name" value="Toprim_2"/>
    <property type="match status" value="1"/>
</dbReference>
<sequence>MPMNKHQQITFRSVEEALEKLNAEDKGHYYICNCPECQQHEAFMYKNNLNYIQCNRENHCGERMILQYHKKQTPKELQQFKLKQAYPSLNKEQVQALDWAKKAYKHIKRYFPSKTLDNGYRGLSKEVARDFIVDLQHEGLVQFMFQKIEPLLGKAYANNEWMCQRNLVFPLYGEDNTLDRIFLRSSINPDLEPKEIQLITNPSKDTRDFFMDIPKNAKTVVFTEAILDGLSFREMDASVGFIALTGAAKTRKVMDYLEKHKEALRDTFFLLAMDDDEAGWEANQNVAGILENARVGRDWNVFSCPEGIKDPNEFLQADRECFKKQYIKSIAPFKTHQRKREAALEMEL</sequence>
<name>A0A3E0WNS2_9BACI</name>
<evidence type="ECO:0008006" key="3">
    <source>
        <dbReference type="Google" id="ProtNLM"/>
    </source>
</evidence>
<dbReference type="SUPFAM" id="SSF56731">
    <property type="entry name" value="DNA primase core"/>
    <property type="match status" value="1"/>
</dbReference>
<accession>A0A3E0WNS2</accession>
<dbReference type="Gene3D" id="3.40.1360.10">
    <property type="match status" value="1"/>
</dbReference>
<dbReference type="Proteomes" id="UP000256488">
    <property type="component" value="Unassembled WGS sequence"/>
</dbReference>
<dbReference type="CDD" id="cd01029">
    <property type="entry name" value="TOPRIM_primases"/>
    <property type="match status" value="1"/>
</dbReference>
<organism evidence="1 2">
    <name type="scientific">Virgibacillus dokdonensis</name>
    <dbReference type="NCBI Taxonomy" id="302167"/>
    <lineage>
        <taxon>Bacteria</taxon>
        <taxon>Bacillati</taxon>
        <taxon>Bacillota</taxon>
        <taxon>Bacilli</taxon>
        <taxon>Bacillales</taxon>
        <taxon>Bacillaceae</taxon>
        <taxon>Virgibacillus</taxon>
    </lineage>
</organism>
<comment type="caution">
    <text evidence="1">The sequence shown here is derived from an EMBL/GenBank/DDBJ whole genome shotgun (WGS) entry which is preliminary data.</text>
</comment>
<gene>
    <name evidence="1" type="ORF">CAI16_13440</name>
</gene>
<dbReference type="EMBL" id="NFZX01000030">
    <property type="protein sequence ID" value="RFA33853.1"/>
    <property type="molecule type" value="Genomic_DNA"/>
</dbReference>
<reference evidence="1 2" key="1">
    <citation type="submission" date="2017-05" db="EMBL/GenBank/DDBJ databases">
        <title>Virgibacillus sp. AK90 isolated from a saltern of Kakinada, India.</title>
        <authorList>
            <person name="Gupta V."/>
            <person name="Sidhu C."/>
            <person name="Korpole S."/>
            <person name="Pinnaka A.K."/>
        </authorList>
    </citation>
    <scope>NUCLEOTIDE SEQUENCE [LARGE SCALE GENOMIC DNA]</scope>
    <source>
        <strain evidence="1 2">AK90</strain>
    </source>
</reference>
<evidence type="ECO:0000313" key="2">
    <source>
        <dbReference type="Proteomes" id="UP000256488"/>
    </source>
</evidence>
<evidence type="ECO:0000313" key="1">
    <source>
        <dbReference type="EMBL" id="RFA33853.1"/>
    </source>
</evidence>
<dbReference type="InterPro" id="IPR034154">
    <property type="entry name" value="TOPRIM_DnaG/twinkle"/>
</dbReference>
<protein>
    <recommendedName>
        <fullName evidence="3">DNA primase</fullName>
    </recommendedName>
</protein>
<dbReference type="AlphaFoldDB" id="A0A3E0WNS2"/>